<dbReference type="OrthoDB" id="3348320at2759"/>
<dbReference type="Pfam" id="PF24483">
    <property type="entry name" value="DUF7582"/>
    <property type="match status" value="1"/>
</dbReference>
<name>A0A165F3W3_EXIGL</name>
<dbReference type="InParanoid" id="A0A165F3W3"/>
<feature type="domain" description="DUF7582" evidence="1">
    <location>
        <begin position="20"/>
        <end position="143"/>
    </location>
</feature>
<reference evidence="2 3" key="1">
    <citation type="journal article" date="2016" name="Mol. Biol. Evol.">
        <title>Comparative Genomics of Early-Diverging Mushroom-Forming Fungi Provides Insights into the Origins of Lignocellulose Decay Capabilities.</title>
        <authorList>
            <person name="Nagy L.G."/>
            <person name="Riley R."/>
            <person name="Tritt A."/>
            <person name="Adam C."/>
            <person name="Daum C."/>
            <person name="Floudas D."/>
            <person name="Sun H."/>
            <person name="Yadav J.S."/>
            <person name="Pangilinan J."/>
            <person name="Larsson K.H."/>
            <person name="Matsuura K."/>
            <person name="Barry K."/>
            <person name="Labutti K."/>
            <person name="Kuo R."/>
            <person name="Ohm R.A."/>
            <person name="Bhattacharya S.S."/>
            <person name="Shirouzu T."/>
            <person name="Yoshinaga Y."/>
            <person name="Martin F.M."/>
            <person name="Grigoriev I.V."/>
            <person name="Hibbett D.S."/>
        </authorList>
    </citation>
    <scope>NUCLEOTIDE SEQUENCE [LARGE SCALE GENOMIC DNA]</scope>
    <source>
        <strain evidence="2 3">HHB12029</strain>
    </source>
</reference>
<keyword evidence="3" id="KW-1185">Reference proteome</keyword>
<gene>
    <name evidence="2" type="ORF">EXIGLDRAFT_722787</name>
</gene>
<sequence length="157" mass="17550">MRELLLAKRLASPDLRGFPNQWLSADIVSSIIDNAADESLYADSVAQGTVMYQSDVLRVYAADWRFQLVAKIARAHERGQLANDDHFGNDMSDTVAILRLLVEQNKGRPIRIADVRGWYALGRRLTDEELEHAEAAYEAVHGEHALAGESEEKETAD</sequence>
<dbReference type="AlphaFoldDB" id="A0A165F3W3"/>
<evidence type="ECO:0000313" key="3">
    <source>
        <dbReference type="Proteomes" id="UP000077266"/>
    </source>
</evidence>
<evidence type="ECO:0000259" key="1">
    <source>
        <dbReference type="Pfam" id="PF24483"/>
    </source>
</evidence>
<dbReference type="EMBL" id="KV426102">
    <property type="protein sequence ID" value="KZV88330.1"/>
    <property type="molecule type" value="Genomic_DNA"/>
</dbReference>
<accession>A0A165F3W3</accession>
<dbReference type="Proteomes" id="UP000077266">
    <property type="component" value="Unassembled WGS sequence"/>
</dbReference>
<protein>
    <recommendedName>
        <fullName evidence="1">DUF7582 domain-containing protein</fullName>
    </recommendedName>
</protein>
<dbReference type="InterPro" id="IPR056004">
    <property type="entry name" value="DUF7582"/>
</dbReference>
<proteinExistence type="predicted"/>
<evidence type="ECO:0000313" key="2">
    <source>
        <dbReference type="EMBL" id="KZV88330.1"/>
    </source>
</evidence>
<dbReference type="STRING" id="1314781.A0A165F3W3"/>
<organism evidence="2 3">
    <name type="scientific">Exidia glandulosa HHB12029</name>
    <dbReference type="NCBI Taxonomy" id="1314781"/>
    <lineage>
        <taxon>Eukaryota</taxon>
        <taxon>Fungi</taxon>
        <taxon>Dikarya</taxon>
        <taxon>Basidiomycota</taxon>
        <taxon>Agaricomycotina</taxon>
        <taxon>Agaricomycetes</taxon>
        <taxon>Auriculariales</taxon>
        <taxon>Exidiaceae</taxon>
        <taxon>Exidia</taxon>
    </lineage>
</organism>